<organism evidence="1">
    <name type="scientific">Octopus bimaculoides</name>
    <name type="common">California two-spotted octopus</name>
    <dbReference type="NCBI Taxonomy" id="37653"/>
    <lineage>
        <taxon>Eukaryota</taxon>
        <taxon>Metazoa</taxon>
        <taxon>Spiralia</taxon>
        <taxon>Lophotrochozoa</taxon>
        <taxon>Mollusca</taxon>
        <taxon>Cephalopoda</taxon>
        <taxon>Coleoidea</taxon>
        <taxon>Octopodiformes</taxon>
        <taxon>Octopoda</taxon>
        <taxon>Incirrata</taxon>
        <taxon>Octopodidae</taxon>
        <taxon>Octopus</taxon>
    </lineage>
</organism>
<accession>A0A0L8HZZ0</accession>
<reference evidence="1" key="1">
    <citation type="submission" date="2015-07" db="EMBL/GenBank/DDBJ databases">
        <title>MeaNS - Measles Nucleotide Surveillance Program.</title>
        <authorList>
            <person name="Tran T."/>
            <person name="Druce J."/>
        </authorList>
    </citation>
    <scope>NUCLEOTIDE SEQUENCE</scope>
    <source>
        <strain evidence="1">UCB-OBI-ISO-001</strain>
        <tissue evidence="1">Gonad</tissue>
    </source>
</reference>
<name>A0A0L8HZZ0_OCTBM</name>
<proteinExistence type="predicted"/>
<dbReference type="EMBL" id="KQ416878">
    <property type="protein sequence ID" value="KOF94739.1"/>
    <property type="molecule type" value="Genomic_DNA"/>
</dbReference>
<sequence>MSFVLLAIKYSIHDFIRTHTHPHISMWSRPRCHITRRGTTLILLQIFFCLKRRLKKPTNSCKWN</sequence>
<gene>
    <name evidence="1" type="ORF">OCBIM_22000754mg</name>
</gene>
<evidence type="ECO:0000313" key="1">
    <source>
        <dbReference type="EMBL" id="KOF94739.1"/>
    </source>
</evidence>
<protein>
    <submittedName>
        <fullName evidence="1">Uncharacterized protein</fullName>
    </submittedName>
</protein>
<dbReference type="AlphaFoldDB" id="A0A0L8HZZ0"/>